<dbReference type="GO" id="GO:0005759">
    <property type="term" value="C:mitochondrial matrix"/>
    <property type="evidence" value="ECO:0007669"/>
    <property type="project" value="TreeGrafter"/>
</dbReference>
<dbReference type="Gene3D" id="3.30.1360.120">
    <property type="entry name" value="Probable tRNA modification gtpase trme, domain 1"/>
    <property type="match status" value="1"/>
</dbReference>
<dbReference type="InterPro" id="IPR027266">
    <property type="entry name" value="TrmE/GcvT-like"/>
</dbReference>
<gene>
    <name evidence="2" type="ORF">AYI70_g1384</name>
    <name evidence="1" type="ORF">AYI70_g3869</name>
</gene>
<evidence type="ECO:0000313" key="3">
    <source>
        <dbReference type="Proteomes" id="UP000187283"/>
    </source>
</evidence>
<dbReference type="InterPro" id="IPR045179">
    <property type="entry name" value="YgfZ/GcvT"/>
</dbReference>
<reference evidence="1 3" key="1">
    <citation type="submission" date="2017-01" db="EMBL/GenBank/DDBJ databases">
        <authorList>
            <person name="Mah S.A."/>
            <person name="Swanson W.J."/>
            <person name="Moy G.W."/>
            <person name="Vacquier V.D."/>
        </authorList>
    </citation>
    <scope>NUCLEOTIDE SEQUENCE [LARGE SCALE GENOMIC DNA]</scope>
    <source>
        <strain evidence="1 3">GSMNP</strain>
    </source>
</reference>
<dbReference type="EMBL" id="LSSN01000287">
    <property type="protein sequence ID" value="OMJ24735.1"/>
    <property type="molecule type" value="Genomic_DNA"/>
</dbReference>
<protein>
    <submittedName>
        <fullName evidence="1">Putative transferase CAF17, mitochondrial</fullName>
    </submittedName>
</protein>
<keyword evidence="3" id="KW-1185">Reference proteome</keyword>
<dbReference type="OrthoDB" id="191995at2759"/>
<evidence type="ECO:0000313" key="1">
    <source>
        <dbReference type="EMBL" id="OMJ20817.1"/>
    </source>
</evidence>
<dbReference type="PANTHER" id="PTHR22602:SF0">
    <property type="entry name" value="TRANSFERASE CAF17, MITOCHONDRIAL-RELATED"/>
    <property type="match status" value="1"/>
</dbReference>
<organism evidence="1 3">
    <name type="scientific">Smittium culicis</name>
    <dbReference type="NCBI Taxonomy" id="133412"/>
    <lineage>
        <taxon>Eukaryota</taxon>
        <taxon>Fungi</taxon>
        <taxon>Fungi incertae sedis</taxon>
        <taxon>Zoopagomycota</taxon>
        <taxon>Kickxellomycotina</taxon>
        <taxon>Harpellomycetes</taxon>
        <taxon>Harpellales</taxon>
        <taxon>Legeriomycetaceae</taxon>
        <taxon>Smittium</taxon>
    </lineage>
</organism>
<dbReference type="EMBL" id="LSSN01001148">
    <property type="protein sequence ID" value="OMJ20817.1"/>
    <property type="molecule type" value="Genomic_DNA"/>
</dbReference>
<sequence>MNFNSLFHTGTSSYSTTNDLSLGKETAEFNHNPFEDVLVKEKLSSKFENRYAKLDKRSLIQVSGEDAELLLQGLTTNQMSLISNGGSGIQTAFLLSNGRVLADAFVYPVNKPSLFSHSDYLIETDDRIKDQVVRLLTMHKLRSKVDIKDVTNDYNIYSIWGNSIYTKILGKPDTTMSQNLPKGSLVYKLNEIMGADIWLKDNRCPSMGLRIILNSSQQPCFPKEFTEATSDDYRLFRILLGVPEGIDDFIPRVSFPLELNLDYTGGDKSFILQTSTEPTEIFATATNTLLNQPADLEHGASAGLVRKPRKRADGKLASSSYNFALALFKLETVNNLEKLIALKQDGQGKDFDKLVIKCNSGKDIYVLPKFPSWWP</sequence>
<accession>A0A1R1Y1I7</accession>
<keyword evidence="1" id="KW-0808">Transferase</keyword>
<comment type="caution">
    <text evidence="1">The sequence shown here is derived from an EMBL/GenBank/DDBJ whole genome shotgun (WGS) entry which is preliminary data.</text>
</comment>
<dbReference type="STRING" id="133412.A0A1R1Y1I7"/>
<dbReference type="SUPFAM" id="SSF103025">
    <property type="entry name" value="Folate-binding domain"/>
    <property type="match status" value="1"/>
</dbReference>
<name>A0A1R1Y1I7_9FUNG</name>
<dbReference type="GO" id="GO:0016226">
    <property type="term" value="P:iron-sulfur cluster assembly"/>
    <property type="evidence" value="ECO:0007669"/>
    <property type="project" value="TreeGrafter"/>
</dbReference>
<dbReference type="PANTHER" id="PTHR22602">
    <property type="entry name" value="TRANSFERASE CAF17, MITOCHONDRIAL-RELATED"/>
    <property type="match status" value="1"/>
</dbReference>
<evidence type="ECO:0000313" key="2">
    <source>
        <dbReference type="EMBL" id="OMJ24735.1"/>
    </source>
</evidence>
<dbReference type="GO" id="GO:0016740">
    <property type="term" value="F:transferase activity"/>
    <property type="evidence" value="ECO:0007669"/>
    <property type="project" value="UniProtKB-KW"/>
</dbReference>
<dbReference type="Proteomes" id="UP000187283">
    <property type="component" value="Unassembled WGS sequence"/>
</dbReference>
<dbReference type="AlphaFoldDB" id="A0A1R1Y1I7"/>
<proteinExistence type="predicted"/>